<evidence type="ECO:0000313" key="2">
    <source>
        <dbReference type="EMBL" id="KAA0161989.1"/>
    </source>
</evidence>
<feature type="region of interest" description="Disordered" evidence="1">
    <location>
        <begin position="231"/>
        <end position="268"/>
    </location>
</feature>
<organism evidence="2 3">
    <name type="scientific">Cafeteria roenbergensis</name>
    <name type="common">Marine flagellate</name>
    <dbReference type="NCBI Taxonomy" id="33653"/>
    <lineage>
        <taxon>Eukaryota</taxon>
        <taxon>Sar</taxon>
        <taxon>Stramenopiles</taxon>
        <taxon>Bigyra</taxon>
        <taxon>Opalozoa</taxon>
        <taxon>Bicosoecida</taxon>
        <taxon>Cafeteriaceae</taxon>
        <taxon>Cafeteria</taxon>
    </lineage>
</organism>
<protein>
    <submittedName>
        <fullName evidence="2">Uncharacterized protein</fullName>
    </submittedName>
</protein>
<dbReference type="EMBL" id="VLTL01000087">
    <property type="protein sequence ID" value="KAA0161989.1"/>
    <property type="molecule type" value="Genomic_DNA"/>
</dbReference>
<comment type="caution">
    <text evidence="2">The sequence shown here is derived from an EMBL/GenBank/DDBJ whole genome shotgun (WGS) entry which is preliminary data.</text>
</comment>
<feature type="compositionally biased region" description="Low complexity" evidence="1">
    <location>
        <begin position="234"/>
        <end position="268"/>
    </location>
</feature>
<evidence type="ECO:0000256" key="1">
    <source>
        <dbReference type="SAM" id="MobiDB-lite"/>
    </source>
</evidence>
<accession>A0A5A8DAR2</accession>
<proteinExistence type="predicted"/>
<sequence>MAATIGALVPDLTVQLLGAAKSGLHELLEEVAPFTVILLYSGPSTDCMVLELTEAAKLRNKRGASSARVSDAEAAHRLIDGVCDPDAVLGFTVLFRESAAPPVSSPALAAAQAAGIPIVVDDVLFDLLRGPPAGAHAFSLVDSARKMVRTAATLPDCVAFGLDDIRRSTAGLCVQSAFPMLTVPANWKPPSGVPPPSKASADRSWPGLASLAAWWKRKPRVEATYLAPVAQERSSGGSSAESGVAMEVAGSERSPAESSRASAAPGGECACSVPVTASTPYLARWVPEDTAQRWFPGALPACMPSHKVYMRPVDVPWHNRARLVELSTEMQTTISRLLAAGSRAGRTRKSRVLESLGIGRAGGIGSGEDTGADGEGEAGAASLASSLASPWASKDGGAAAGPAAAAAALAPTVEAASERASEGYC</sequence>
<reference evidence="2 3" key="1">
    <citation type="submission" date="2019-07" db="EMBL/GenBank/DDBJ databases">
        <title>Genomes of Cafeteria roenbergensis.</title>
        <authorList>
            <person name="Fischer M.G."/>
            <person name="Hackl T."/>
            <person name="Roman M."/>
        </authorList>
    </citation>
    <scope>NUCLEOTIDE SEQUENCE [LARGE SCALE GENOMIC DNA]</scope>
    <source>
        <strain evidence="2 3">RCC970-E3</strain>
    </source>
</reference>
<dbReference type="AlphaFoldDB" id="A0A5A8DAR2"/>
<dbReference type="Proteomes" id="UP000324907">
    <property type="component" value="Unassembled WGS sequence"/>
</dbReference>
<evidence type="ECO:0000313" key="3">
    <source>
        <dbReference type="Proteomes" id="UP000324907"/>
    </source>
</evidence>
<gene>
    <name evidence="2" type="ORF">FNF28_04860</name>
</gene>
<name>A0A5A8DAR2_CAFRO</name>